<evidence type="ECO:0000256" key="1">
    <source>
        <dbReference type="ARBA" id="ARBA00001286"/>
    </source>
</evidence>
<dbReference type="InterPro" id="IPR014048">
    <property type="entry name" value="MethylDNA_cys_MeTrfase_DNA-bd"/>
</dbReference>
<name>A0A645F1A3_9ZZZZ</name>
<comment type="caution">
    <text evidence="10">The sequence shown here is derived from an EMBL/GenBank/DDBJ whole genome shotgun (WGS) entry which is preliminary data.</text>
</comment>
<dbReference type="AlphaFoldDB" id="A0A645F1A3"/>
<dbReference type="FunFam" id="1.10.10.10:FF:000214">
    <property type="entry name" value="Methylated-DNA--protein-cysteine methyltransferase"/>
    <property type="match status" value="1"/>
</dbReference>
<dbReference type="SUPFAM" id="SSF46767">
    <property type="entry name" value="Methylated DNA-protein cysteine methyltransferase, C-terminal domain"/>
    <property type="match status" value="1"/>
</dbReference>
<reference evidence="10" key="1">
    <citation type="submission" date="2019-08" db="EMBL/GenBank/DDBJ databases">
        <authorList>
            <person name="Kucharzyk K."/>
            <person name="Murdoch R.W."/>
            <person name="Higgins S."/>
            <person name="Loffler F."/>
        </authorList>
    </citation>
    <scope>NUCLEOTIDE SEQUENCE</scope>
</reference>
<dbReference type="EC" id="2.1.1.63" evidence="3"/>
<comment type="catalytic activity">
    <reaction evidence="8">
        <text>a 6-O-methyl-2'-deoxyguanosine in DNA + L-cysteinyl-[protein] = S-methyl-L-cysteinyl-[protein] + a 2'-deoxyguanosine in DNA</text>
        <dbReference type="Rhea" id="RHEA:24000"/>
        <dbReference type="Rhea" id="RHEA-COMP:10131"/>
        <dbReference type="Rhea" id="RHEA-COMP:10132"/>
        <dbReference type="Rhea" id="RHEA-COMP:11367"/>
        <dbReference type="Rhea" id="RHEA-COMP:11368"/>
        <dbReference type="ChEBI" id="CHEBI:29950"/>
        <dbReference type="ChEBI" id="CHEBI:82612"/>
        <dbReference type="ChEBI" id="CHEBI:85445"/>
        <dbReference type="ChEBI" id="CHEBI:85448"/>
        <dbReference type="EC" id="2.1.1.63"/>
    </reaction>
</comment>
<keyword evidence="7" id="KW-0234">DNA repair</keyword>
<dbReference type="EMBL" id="VSSQ01053175">
    <property type="protein sequence ID" value="MPN07209.1"/>
    <property type="molecule type" value="Genomic_DNA"/>
</dbReference>
<evidence type="ECO:0000313" key="10">
    <source>
        <dbReference type="EMBL" id="MPN07209.1"/>
    </source>
</evidence>
<dbReference type="SUPFAM" id="SSF53155">
    <property type="entry name" value="Methylated DNA-protein cysteine methyltransferase domain"/>
    <property type="match status" value="1"/>
</dbReference>
<keyword evidence="4" id="KW-0489">Methyltransferase</keyword>
<dbReference type="Pfam" id="PF01035">
    <property type="entry name" value="DNA_binding_1"/>
    <property type="match status" value="1"/>
</dbReference>
<dbReference type="InterPro" id="IPR001497">
    <property type="entry name" value="MethylDNA_cys_MeTrfase_AS"/>
</dbReference>
<evidence type="ECO:0000256" key="5">
    <source>
        <dbReference type="ARBA" id="ARBA00022679"/>
    </source>
</evidence>
<comment type="similarity">
    <text evidence="2">Belongs to the MGMT family.</text>
</comment>
<dbReference type="Gene3D" id="1.10.10.10">
    <property type="entry name" value="Winged helix-like DNA-binding domain superfamily/Winged helix DNA-binding domain"/>
    <property type="match status" value="1"/>
</dbReference>
<evidence type="ECO:0000256" key="7">
    <source>
        <dbReference type="ARBA" id="ARBA00023204"/>
    </source>
</evidence>
<dbReference type="InterPro" id="IPR036388">
    <property type="entry name" value="WH-like_DNA-bd_sf"/>
</dbReference>
<dbReference type="PANTHER" id="PTHR10815">
    <property type="entry name" value="METHYLATED-DNA--PROTEIN-CYSTEINE METHYLTRANSFERASE"/>
    <property type="match status" value="1"/>
</dbReference>
<dbReference type="GO" id="GO:0006281">
    <property type="term" value="P:DNA repair"/>
    <property type="evidence" value="ECO:0007669"/>
    <property type="project" value="UniProtKB-KW"/>
</dbReference>
<proteinExistence type="inferred from homology"/>
<sequence>MAFTEEGLSALIFAETEVEALADLQHRFPLVEFVSDNRRAEVLGEKIFLKKEIPQLLLHGTSFQQTVWKVLMTIPEGTICTYKEIAEAIGKPKAVRAVGTAIGANPISYMIPCHRVIRSDGKLGGYRWGLERKVQMLKAEGLTKAI</sequence>
<organism evidence="10">
    <name type="scientific">bioreactor metagenome</name>
    <dbReference type="NCBI Taxonomy" id="1076179"/>
    <lineage>
        <taxon>unclassified sequences</taxon>
        <taxon>metagenomes</taxon>
        <taxon>ecological metagenomes</taxon>
    </lineage>
</organism>
<dbReference type="InterPro" id="IPR036217">
    <property type="entry name" value="MethylDNA_cys_MeTrfase_DNAb"/>
</dbReference>
<dbReference type="InterPro" id="IPR036631">
    <property type="entry name" value="MGMT_N_sf"/>
</dbReference>
<dbReference type="PROSITE" id="PS00374">
    <property type="entry name" value="MGMT"/>
    <property type="match status" value="1"/>
</dbReference>
<dbReference type="PANTHER" id="PTHR10815:SF13">
    <property type="entry name" value="METHYLATED-DNA--PROTEIN-CYSTEINE METHYLTRANSFERASE"/>
    <property type="match status" value="1"/>
</dbReference>
<dbReference type="GO" id="GO:0032259">
    <property type="term" value="P:methylation"/>
    <property type="evidence" value="ECO:0007669"/>
    <property type="project" value="UniProtKB-KW"/>
</dbReference>
<accession>A0A645F1A3</accession>
<evidence type="ECO:0000256" key="2">
    <source>
        <dbReference type="ARBA" id="ARBA00008711"/>
    </source>
</evidence>
<comment type="catalytic activity">
    <reaction evidence="1">
        <text>a 4-O-methyl-thymidine in DNA + L-cysteinyl-[protein] = a thymidine in DNA + S-methyl-L-cysteinyl-[protein]</text>
        <dbReference type="Rhea" id="RHEA:53428"/>
        <dbReference type="Rhea" id="RHEA-COMP:10131"/>
        <dbReference type="Rhea" id="RHEA-COMP:10132"/>
        <dbReference type="Rhea" id="RHEA-COMP:13555"/>
        <dbReference type="Rhea" id="RHEA-COMP:13556"/>
        <dbReference type="ChEBI" id="CHEBI:29950"/>
        <dbReference type="ChEBI" id="CHEBI:82612"/>
        <dbReference type="ChEBI" id="CHEBI:137386"/>
        <dbReference type="ChEBI" id="CHEBI:137387"/>
        <dbReference type="EC" id="2.1.1.63"/>
    </reaction>
</comment>
<dbReference type="NCBIfam" id="TIGR00589">
    <property type="entry name" value="ogt"/>
    <property type="match status" value="1"/>
</dbReference>
<keyword evidence="5" id="KW-0808">Transferase</keyword>
<feature type="domain" description="Methylated-DNA-[protein]-cysteine S-methyltransferase DNA binding" evidence="9">
    <location>
        <begin position="62"/>
        <end position="141"/>
    </location>
</feature>
<evidence type="ECO:0000256" key="6">
    <source>
        <dbReference type="ARBA" id="ARBA00022763"/>
    </source>
</evidence>
<keyword evidence="6" id="KW-0227">DNA damage</keyword>
<gene>
    <name evidence="10" type="primary">ada_7</name>
    <name evidence="10" type="ORF">SDC9_154475</name>
</gene>
<evidence type="ECO:0000259" key="9">
    <source>
        <dbReference type="Pfam" id="PF01035"/>
    </source>
</evidence>
<protein>
    <recommendedName>
        <fullName evidence="3">methylated-DNA--[protein]-cysteine S-methyltransferase</fullName>
        <ecNumber evidence="3">2.1.1.63</ecNumber>
    </recommendedName>
</protein>
<evidence type="ECO:0000256" key="4">
    <source>
        <dbReference type="ARBA" id="ARBA00022603"/>
    </source>
</evidence>
<dbReference type="GO" id="GO:0003908">
    <property type="term" value="F:methylated-DNA-[protein]-cysteine S-methyltransferase activity"/>
    <property type="evidence" value="ECO:0007669"/>
    <property type="project" value="UniProtKB-EC"/>
</dbReference>
<evidence type="ECO:0000256" key="8">
    <source>
        <dbReference type="ARBA" id="ARBA00049348"/>
    </source>
</evidence>
<evidence type="ECO:0000256" key="3">
    <source>
        <dbReference type="ARBA" id="ARBA00011918"/>
    </source>
</evidence>
<dbReference type="CDD" id="cd06445">
    <property type="entry name" value="ATase"/>
    <property type="match status" value="1"/>
</dbReference>